<gene>
    <name evidence="2" type="ORF">E4021_13680</name>
</gene>
<dbReference type="Proteomes" id="UP000308528">
    <property type="component" value="Unassembled WGS sequence"/>
</dbReference>
<organism evidence="2 3">
    <name type="scientific">Neolewinella litorea</name>
    <dbReference type="NCBI Taxonomy" id="2562452"/>
    <lineage>
        <taxon>Bacteria</taxon>
        <taxon>Pseudomonadati</taxon>
        <taxon>Bacteroidota</taxon>
        <taxon>Saprospiria</taxon>
        <taxon>Saprospirales</taxon>
        <taxon>Lewinellaceae</taxon>
        <taxon>Neolewinella</taxon>
    </lineage>
</organism>
<dbReference type="GO" id="GO:0008299">
    <property type="term" value="P:isoprenoid biosynthetic process"/>
    <property type="evidence" value="ECO:0007669"/>
    <property type="project" value="InterPro"/>
</dbReference>
<dbReference type="EC" id="5.3.3.2" evidence="2"/>
<dbReference type="InterPro" id="IPR011179">
    <property type="entry name" value="IPdP_isomerase"/>
</dbReference>
<dbReference type="InterPro" id="IPR013785">
    <property type="entry name" value="Aldolase_TIM"/>
</dbReference>
<keyword evidence="3" id="KW-1185">Reference proteome</keyword>
<dbReference type="PANTHER" id="PTHR43665">
    <property type="entry name" value="ISOPENTENYL-DIPHOSPHATE DELTA-ISOMERASE"/>
    <property type="match status" value="1"/>
</dbReference>
<dbReference type="EMBL" id="SRSF01000006">
    <property type="protein sequence ID" value="THH37739.1"/>
    <property type="molecule type" value="Genomic_DNA"/>
</dbReference>
<dbReference type="Gene3D" id="3.20.20.70">
    <property type="entry name" value="Aldolase class I"/>
    <property type="match status" value="1"/>
</dbReference>
<dbReference type="RefSeq" id="WP_136459931.1">
    <property type="nucleotide sequence ID" value="NZ_SRSF01000006.1"/>
</dbReference>
<comment type="caution">
    <text evidence="2">The sequence shown here is derived from an EMBL/GenBank/DDBJ whole genome shotgun (WGS) entry which is preliminary data.</text>
</comment>
<feature type="region of interest" description="Disordered" evidence="1">
    <location>
        <begin position="1"/>
        <end position="24"/>
    </location>
</feature>
<name>A0A4S4NE27_9BACT</name>
<keyword evidence="2" id="KW-0413">Isomerase</keyword>
<evidence type="ECO:0000313" key="3">
    <source>
        <dbReference type="Proteomes" id="UP000308528"/>
    </source>
</evidence>
<dbReference type="GO" id="GO:0010181">
    <property type="term" value="F:FMN binding"/>
    <property type="evidence" value="ECO:0007669"/>
    <property type="project" value="InterPro"/>
</dbReference>
<sequence>MSDSPSFSFPPPVAGDPTAPGRKEDHIELAFKSQAERGNLDQRFDYEPLLAAHPAPGSLTPIDWGGKSLRAPLWVSSMTGGTEKALIINHNLARAAGEFGIGMGLGSCRSLLYEDDRFQDFNVRPLAGPEVPIFANLGAAQLQSLLERGEADLVTQLIDALDLDGLIVHVNPLQEWLQPEGDRFTVAPLETIRELLRALPNLPVIVKEVGQGMGPASLRALLELPLLALDTAANGGTNFSKLELFRSDALARSAYGGLTQVGHSAEEMVRQVNRIVEESPREIRCSHLIVSGGVQDFLDGYYLTELSRLPAIYGQASAFLRHAREDYLSLQRYVATQLRGLELAKAYLRPRP</sequence>
<evidence type="ECO:0000313" key="2">
    <source>
        <dbReference type="EMBL" id="THH37739.1"/>
    </source>
</evidence>
<proteinExistence type="predicted"/>
<evidence type="ECO:0000256" key="1">
    <source>
        <dbReference type="SAM" id="MobiDB-lite"/>
    </source>
</evidence>
<reference evidence="2 3" key="1">
    <citation type="submission" date="2019-04" db="EMBL/GenBank/DDBJ databases">
        <title>Lewinella litorea sp. nov., isolated from a marine sand.</title>
        <authorList>
            <person name="Yoon J.-H."/>
        </authorList>
    </citation>
    <scope>NUCLEOTIDE SEQUENCE [LARGE SCALE GENOMIC DNA]</scope>
    <source>
        <strain evidence="2 3">HSMS-39</strain>
    </source>
</reference>
<dbReference type="AlphaFoldDB" id="A0A4S4NE27"/>
<dbReference type="OrthoDB" id="9795032at2"/>
<accession>A0A4S4NE27</accession>
<dbReference type="SUPFAM" id="SSF51395">
    <property type="entry name" value="FMN-linked oxidoreductases"/>
    <property type="match status" value="1"/>
</dbReference>
<protein>
    <submittedName>
        <fullName evidence="2">Type 2 isopentenyl-diphosphate Delta-isomerase</fullName>
        <ecNumber evidence="2">5.3.3.2</ecNumber>
    </submittedName>
</protein>
<dbReference type="PANTHER" id="PTHR43665:SF1">
    <property type="entry name" value="ISOPENTENYL-DIPHOSPHATE DELTA-ISOMERASE"/>
    <property type="match status" value="1"/>
</dbReference>
<dbReference type="GO" id="GO:0004452">
    <property type="term" value="F:isopentenyl-diphosphate delta-isomerase activity"/>
    <property type="evidence" value="ECO:0007669"/>
    <property type="project" value="UniProtKB-EC"/>
</dbReference>